<dbReference type="Gene3D" id="2.130.10.10">
    <property type="entry name" value="YVTN repeat-like/Quinoprotein amine dehydrogenase"/>
    <property type="match status" value="3"/>
</dbReference>
<dbReference type="Pfam" id="PF15899">
    <property type="entry name" value="BNR_6"/>
    <property type="match status" value="1"/>
</dbReference>
<dbReference type="SUPFAM" id="SSF110296">
    <property type="entry name" value="Oligoxyloglucan reducing end-specific cellobiohydrolase"/>
    <property type="match status" value="2"/>
</dbReference>
<sequence>MPSDLVGYVVGAAGQILKTTDGGGSWTPQTSGTAAQLNAVRFTSDNTGWAVGNAGTVLKTTNGGASWTPVATGAVNDLNAIDISGSTLWAVGDRGAAVRSLDGGTNWSPVNLRLGETHADVKTVWLESPSTVFLGGGGGFIRRSTDGGTTWGFLQHSMQAQISDLFFLGSNGWVCSNKNRVVMFTTDDGGFWRIPSAATISRSWDPRLPFAGSVRGNTISINGSYASTIYAALGNTLNRSRNDGEDWLSFGNPIPGTTKVNAFIVSPKDSNVMVAAASGIDPDHIVRTEDGGLTWTTYLTLPFGEYGVPVAMDPDHPDTLLFGGDSAVLYRSTDFGKTWNAWMADTAFRSPCNIVVVPDSSNIVLVGDGVTGSGQGQYFRSTDYGQTFTLQATRPVGASEIPGMACARLRNSTCLSTDYGVTWPSDLNLNSSWGVDIARDDPNCVIVGLYSGGNTYLSLDGGTTFIFFPLSGSNYALYARDRGMMLAEQSGGIYKLRVSYCITTDNTQQLILSAPVGGEVWPAGSVQHVTWDSQNMGLVRIEYRTGPSDPWQFVANMAGYRN</sequence>
<dbReference type="InterPro" id="IPR002860">
    <property type="entry name" value="BNR_rpt"/>
</dbReference>
<dbReference type="EMBL" id="VBOT01000038">
    <property type="protein sequence ID" value="TMQ52250.1"/>
    <property type="molecule type" value="Genomic_DNA"/>
</dbReference>
<accession>A0A538SLJ9</accession>
<dbReference type="Proteomes" id="UP000320184">
    <property type="component" value="Unassembled WGS sequence"/>
</dbReference>
<dbReference type="PANTHER" id="PTHR47199:SF2">
    <property type="entry name" value="PHOTOSYSTEM II STABILITY_ASSEMBLY FACTOR HCF136, CHLOROPLASTIC"/>
    <property type="match status" value="1"/>
</dbReference>
<organism evidence="4 5">
    <name type="scientific">Eiseniibacteriota bacterium</name>
    <dbReference type="NCBI Taxonomy" id="2212470"/>
    <lineage>
        <taxon>Bacteria</taxon>
        <taxon>Candidatus Eiseniibacteriota</taxon>
    </lineage>
</organism>
<dbReference type="PANTHER" id="PTHR47199">
    <property type="entry name" value="PHOTOSYSTEM II STABILITY/ASSEMBLY FACTOR HCF136, CHLOROPLASTIC"/>
    <property type="match status" value="1"/>
</dbReference>
<evidence type="ECO:0000256" key="2">
    <source>
        <dbReference type="ARBA" id="ARBA00023276"/>
    </source>
</evidence>
<evidence type="ECO:0000313" key="5">
    <source>
        <dbReference type="Proteomes" id="UP000320184"/>
    </source>
</evidence>
<comment type="caution">
    <text evidence="4">The sequence shown here is derived from an EMBL/GenBank/DDBJ whole genome shotgun (WGS) entry which is preliminary data.</text>
</comment>
<evidence type="ECO:0000256" key="1">
    <source>
        <dbReference type="ARBA" id="ARBA00022531"/>
    </source>
</evidence>
<dbReference type="Pfam" id="PF14870">
    <property type="entry name" value="PSII_BNR"/>
    <property type="match status" value="1"/>
</dbReference>
<dbReference type="GO" id="GO:0009523">
    <property type="term" value="C:photosystem II"/>
    <property type="evidence" value="ECO:0007669"/>
    <property type="project" value="UniProtKB-KW"/>
</dbReference>
<dbReference type="AlphaFoldDB" id="A0A538SLJ9"/>
<keyword evidence="2" id="KW-0604">Photosystem II</keyword>
<name>A0A538SLJ9_UNCEI</name>
<evidence type="ECO:0000259" key="3">
    <source>
        <dbReference type="Pfam" id="PF14870"/>
    </source>
</evidence>
<dbReference type="GO" id="GO:0015979">
    <property type="term" value="P:photosynthesis"/>
    <property type="evidence" value="ECO:0007669"/>
    <property type="project" value="UniProtKB-KW"/>
</dbReference>
<feature type="non-terminal residue" evidence="4">
    <location>
        <position position="562"/>
    </location>
</feature>
<reference evidence="4 5" key="1">
    <citation type="journal article" date="2019" name="Nat. Microbiol.">
        <title>Mediterranean grassland soil C-N compound turnover is dependent on rainfall and depth, and is mediated by genomically divergent microorganisms.</title>
        <authorList>
            <person name="Diamond S."/>
            <person name="Andeer P.F."/>
            <person name="Li Z."/>
            <person name="Crits-Christoph A."/>
            <person name="Burstein D."/>
            <person name="Anantharaman K."/>
            <person name="Lane K.R."/>
            <person name="Thomas B.C."/>
            <person name="Pan C."/>
            <person name="Northen T.R."/>
            <person name="Banfield J.F."/>
        </authorList>
    </citation>
    <scope>NUCLEOTIDE SEQUENCE [LARGE SCALE GENOMIC DNA]</scope>
    <source>
        <strain evidence="4">WS_3</strain>
    </source>
</reference>
<dbReference type="InterPro" id="IPR015943">
    <property type="entry name" value="WD40/YVTN_repeat-like_dom_sf"/>
</dbReference>
<proteinExistence type="predicted"/>
<evidence type="ECO:0000313" key="4">
    <source>
        <dbReference type="EMBL" id="TMQ52250.1"/>
    </source>
</evidence>
<feature type="domain" description="Photosynthesis system II assembly factor Ycf48/Hcf136-like" evidence="3">
    <location>
        <begin position="34"/>
        <end position="112"/>
    </location>
</feature>
<gene>
    <name evidence="4" type="ORF">E6K73_03190</name>
</gene>
<keyword evidence="1" id="KW-0602">Photosynthesis</keyword>
<dbReference type="CDD" id="cd15482">
    <property type="entry name" value="Sialidase_non-viral"/>
    <property type="match status" value="1"/>
</dbReference>
<dbReference type="InterPro" id="IPR028203">
    <property type="entry name" value="PSII_CF48-like_dom"/>
</dbReference>
<protein>
    <recommendedName>
        <fullName evidence="3">Photosynthesis system II assembly factor Ycf48/Hcf136-like domain-containing protein</fullName>
    </recommendedName>
</protein>